<comment type="cofactor">
    <cofactor evidence="1">
        <name>pyrroloquinoline quinone</name>
        <dbReference type="ChEBI" id="CHEBI:58442"/>
    </cofactor>
</comment>
<dbReference type="SUPFAM" id="SSF50998">
    <property type="entry name" value="Quinoprotein alcohol dehydrogenase-like"/>
    <property type="match status" value="1"/>
</dbReference>
<protein>
    <submittedName>
        <fullName evidence="5">Quinoprotein glucose dehydrogenase</fullName>
    </submittedName>
</protein>
<dbReference type="Proteomes" id="UP000515733">
    <property type="component" value="Chromosome"/>
</dbReference>
<evidence type="ECO:0000313" key="6">
    <source>
        <dbReference type="Proteomes" id="UP000515733"/>
    </source>
</evidence>
<keyword evidence="3" id="KW-0560">Oxidoreductase</keyword>
<dbReference type="KEGG" id="doe:DENOEST_0778"/>
<evidence type="ECO:0000256" key="2">
    <source>
        <dbReference type="ARBA" id="ARBA00008156"/>
    </source>
</evidence>
<dbReference type="InterPro" id="IPR017511">
    <property type="entry name" value="PQQ_mDH"/>
</dbReference>
<organism evidence="5 6">
    <name type="scientific">Denitratisoma oestradiolicum</name>
    <dbReference type="NCBI Taxonomy" id="311182"/>
    <lineage>
        <taxon>Bacteria</taxon>
        <taxon>Pseudomonadati</taxon>
        <taxon>Pseudomonadota</taxon>
        <taxon>Betaproteobacteria</taxon>
        <taxon>Nitrosomonadales</taxon>
        <taxon>Sterolibacteriaceae</taxon>
        <taxon>Denitratisoma</taxon>
    </lineage>
</organism>
<dbReference type="GO" id="GO:0048038">
    <property type="term" value="F:quinone binding"/>
    <property type="evidence" value="ECO:0007669"/>
    <property type="project" value="InterPro"/>
</dbReference>
<dbReference type="PANTHER" id="PTHR32303">
    <property type="entry name" value="QUINOPROTEIN ALCOHOL DEHYDROGENASE (CYTOCHROME C)"/>
    <property type="match status" value="1"/>
</dbReference>
<evidence type="ECO:0000313" key="5">
    <source>
        <dbReference type="EMBL" id="CAB1367943.1"/>
    </source>
</evidence>
<sequence>MFHCHSSARCLKWILAIVVIVALGALGLFRMPSLGQWKGTAPVAADGSSPDWSAYGGDLSGRRYSPLTQIHGGNVGELQAVWQYRTGDGPAQKREPSNLPAFEATPLKIDDSLYFCTPTNVVISLDAETGRERWRFNPETDTRGHYLVTCRGVSYHRQEVQAGHCTRRILAGTIDGRLLALDADDGKPCADFGRNGQVSLRGGQEPIKPGFFSITSPPNVVGGVAIVGGLVLDNQSVDVPSGVVRAYDVITGQLRWAWDSAREQNPVPAGQPYGRGSPNAWGVFSADPALGLVFVPTGNRSPDYFGGHRTPAEDSHASAVVAIEVATGKTRWVFQTVHHDIWDYDVASQPVLVDMNVAGSPVPALVQATKQGQVFVLDRRDGKPIYRVEERPVPRGTVPGDRASATQPFSVEMPALHPLRLSEDDMWGLTPFDRAWCRTEFKKHRHEGLFTPPSLQGTVNYPSNLGASNWGSVAIDPRRGILIANTNRIASVVTMIPREEMNRRIAAGEFAHSPSEGTPYMADARPFLSPLGIPCTRPPWGVLTAIDLDKRTVLWERPLGTTRDLAPLPIPLNWGVPNAGGSLITGGGLVFIGAAADDYLRAFSVESGDEIWRARLPAGGQATPMTYLDRNGRQYVVIAAGGHAHLGSTLGDYIVAFAIAPKHKRNAAK</sequence>
<dbReference type="SMART" id="SM00564">
    <property type="entry name" value="PQQ"/>
    <property type="match status" value="7"/>
</dbReference>
<reference evidence="5 6" key="1">
    <citation type="submission" date="2020-03" db="EMBL/GenBank/DDBJ databases">
        <authorList>
            <consortium name="Genoscope - CEA"/>
            <person name="William W."/>
        </authorList>
    </citation>
    <scope>NUCLEOTIDE SEQUENCE [LARGE SCALE GENOMIC DNA]</scope>
    <source>
        <strain evidence="6">DSM 16959</strain>
    </source>
</reference>
<dbReference type="InterPro" id="IPR011047">
    <property type="entry name" value="Quinoprotein_ADH-like_sf"/>
</dbReference>
<dbReference type="CDD" id="cd10280">
    <property type="entry name" value="PQQ_mGDH"/>
    <property type="match status" value="1"/>
</dbReference>
<dbReference type="PANTHER" id="PTHR32303:SF4">
    <property type="entry name" value="QUINOPROTEIN GLUCOSE DEHYDROGENASE"/>
    <property type="match status" value="1"/>
</dbReference>
<dbReference type="NCBIfam" id="TIGR03074">
    <property type="entry name" value="PQQ_membr_DH"/>
    <property type="match status" value="1"/>
</dbReference>
<dbReference type="EMBL" id="LR778301">
    <property type="protein sequence ID" value="CAB1367943.1"/>
    <property type="molecule type" value="Genomic_DNA"/>
</dbReference>
<proteinExistence type="inferred from homology"/>
<comment type="similarity">
    <text evidence="2">Belongs to the bacterial PQQ dehydrogenase family.</text>
</comment>
<keyword evidence="6" id="KW-1185">Reference proteome</keyword>
<accession>A0A6S6XUV8</accession>
<dbReference type="Pfam" id="PF01011">
    <property type="entry name" value="PQQ"/>
    <property type="match status" value="1"/>
</dbReference>
<dbReference type="Gene3D" id="2.140.10.10">
    <property type="entry name" value="Quinoprotein alcohol dehydrogenase-like superfamily"/>
    <property type="match status" value="1"/>
</dbReference>
<feature type="domain" description="Pyrrolo-quinoline quinone repeat" evidence="4">
    <location>
        <begin position="52"/>
        <end position="636"/>
    </location>
</feature>
<dbReference type="AlphaFoldDB" id="A0A6S6XUV8"/>
<evidence type="ECO:0000256" key="3">
    <source>
        <dbReference type="ARBA" id="ARBA00023002"/>
    </source>
</evidence>
<gene>
    <name evidence="5" type="ORF">DENOEST_0778</name>
</gene>
<evidence type="ECO:0000256" key="1">
    <source>
        <dbReference type="ARBA" id="ARBA00001931"/>
    </source>
</evidence>
<evidence type="ECO:0000259" key="4">
    <source>
        <dbReference type="Pfam" id="PF01011"/>
    </source>
</evidence>
<dbReference type="InterPro" id="IPR018391">
    <property type="entry name" value="PQQ_b-propeller_rpt"/>
</dbReference>
<dbReference type="OrthoDB" id="9794322at2"/>
<dbReference type="GO" id="GO:0008876">
    <property type="term" value="F:quinoprotein glucose dehydrogenase activity"/>
    <property type="evidence" value="ECO:0007669"/>
    <property type="project" value="TreeGrafter"/>
</dbReference>
<dbReference type="InterPro" id="IPR002372">
    <property type="entry name" value="PQQ_rpt_dom"/>
</dbReference>
<dbReference type="GO" id="GO:0016020">
    <property type="term" value="C:membrane"/>
    <property type="evidence" value="ECO:0007669"/>
    <property type="project" value="InterPro"/>
</dbReference>
<name>A0A6S6XUV8_9PROT</name>